<dbReference type="PaxDb" id="121845-A0A3Q0JCY8"/>
<sequence>MRIMKQRNSLESAFSEIDADLDSIEAKVKKLHAQHMKRVHCTKGKFYSKYETQVQPNPATVEFVRSTLEAGPRDKTQVPQTESQRVYTRRGKVMESENRPKSHGKVMENSENLKKTWTSHGICHNLKKTWTSRGICHPVKN</sequence>
<dbReference type="RefSeq" id="XP_026684813.1">
    <property type="nucleotide sequence ID" value="XM_026829012.1"/>
</dbReference>
<evidence type="ECO:0000256" key="1">
    <source>
        <dbReference type="SAM" id="MobiDB-lite"/>
    </source>
</evidence>
<accession>A0A3Q0JCY8</accession>
<organism evidence="2 3">
    <name type="scientific">Diaphorina citri</name>
    <name type="common">Asian citrus psyllid</name>
    <dbReference type="NCBI Taxonomy" id="121845"/>
    <lineage>
        <taxon>Eukaryota</taxon>
        <taxon>Metazoa</taxon>
        <taxon>Ecdysozoa</taxon>
        <taxon>Arthropoda</taxon>
        <taxon>Hexapoda</taxon>
        <taxon>Insecta</taxon>
        <taxon>Pterygota</taxon>
        <taxon>Neoptera</taxon>
        <taxon>Paraneoptera</taxon>
        <taxon>Hemiptera</taxon>
        <taxon>Sternorrhyncha</taxon>
        <taxon>Psylloidea</taxon>
        <taxon>Psyllidae</taxon>
        <taxon>Diaphorininae</taxon>
        <taxon>Diaphorina</taxon>
    </lineage>
</organism>
<keyword evidence="2" id="KW-1185">Reference proteome</keyword>
<feature type="compositionally biased region" description="Basic and acidic residues" evidence="1">
    <location>
        <begin position="92"/>
        <end position="107"/>
    </location>
</feature>
<dbReference type="AlphaFoldDB" id="A0A3Q0JCY8"/>
<protein>
    <submittedName>
        <fullName evidence="3">Uncharacterized protein LOC103516690 isoform X1</fullName>
    </submittedName>
</protein>
<evidence type="ECO:0000313" key="3">
    <source>
        <dbReference type="RefSeq" id="XP_026684813.1"/>
    </source>
</evidence>
<feature type="region of interest" description="Disordered" evidence="1">
    <location>
        <begin position="70"/>
        <end position="107"/>
    </location>
</feature>
<proteinExistence type="predicted"/>
<name>A0A3Q0JCY8_DIACI</name>
<evidence type="ECO:0000313" key="2">
    <source>
        <dbReference type="Proteomes" id="UP000079169"/>
    </source>
</evidence>
<reference evidence="3" key="1">
    <citation type="submission" date="2025-08" db="UniProtKB">
        <authorList>
            <consortium name="RefSeq"/>
        </authorList>
    </citation>
    <scope>IDENTIFICATION</scope>
</reference>
<gene>
    <name evidence="3" type="primary">LOC103516690</name>
</gene>
<dbReference type="Proteomes" id="UP000079169">
    <property type="component" value="Unplaced"/>
</dbReference>
<feature type="compositionally biased region" description="Polar residues" evidence="1">
    <location>
        <begin position="77"/>
        <end position="86"/>
    </location>
</feature>
<dbReference type="GeneID" id="103516690"/>